<dbReference type="InterPro" id="IPR040982">
    <property type="entry name" value="DNA_pol3_finger"/>
</dbReference>
<sequence length="1103" mass="123842">MEWVSLHTHTSFSHGDGYRLPKHHVARAVELGMNALGFTEHRNVSSHVQAEQAAKEAGIKPIFGCEFDIAPADEPRRRHFHQTVLAMNAEGYRNLNRLVGLAWEQTKYVPRLHLEQILDPELTRGLIVTSGCADSWISCTLLGGKTLGDRRDDWTDESVDETRALIHRFQKCYGDRFYLEMQMFPELERSVLLNQFFADVAAADGIPTVATADVHYPYPDQNAVQRMLHAAHRGGTVSTQDADWEYDVRLTYPESDTHCLQKLIDCDLSRAEAKSAVQGAREIADRCTVELPKSERVIYIERGKQMSAPDRLREWVNDGIEFRANTDPRFAQRWDADTDAYLERIHYEFGLLEEKGFCDYFLVCSDLVRWAKDVAKMGVGPGRGSAAGSEICYLLRITEIDPMEFPLMQFERFIDPSRPDDPDIDIDFEDPKAVFDYATSKYGADKTSHIANYMRYRGRTSVKDVARAHELLDFSEIHELKDLIVDRDDGDPRENFSVVDAIASFDRAKEIVEKYPDLRMAADIEGDYRGLGIHAAGLVISTKPIVETCAIYTVNKDGKTRRGIAYDKRDAEYLGMLKLDILGLATLGLISDVLRWIGMSWTDLYALPRDNQRVFDEVFGTGDLTGIFQFDGRTTRGIVNNLAGATKFEFRHLADINALSRPGALISGQTGHYEAVELGTEEPRDWWGFDQINGVLSTTNGCLVYQEQVMDMGRAAGMPGARVGALRRIIGKKKQGGAFEAFWEEFRDGMKREVGMTEADARELWDYMAASSSYLFNIAHAVCYAVIGYWLAWLKLYYPVQFFTAALRRADKDQALALMKDAARHQVSIVPPSLAMSQLTWEPMSTEEFRGLNEDGSPIQRRFKGPRSIRAGFTQVDGIAEKVGRKMVEWRDARATPAEERGPVDFKLVGLTWDDMRYVAPKTGRKTKPDEPSRGVPGVGPKMIEKLRAMDEPDPFGINRAARAVGSIESAIADGDLALLGDSTPSNLIADCDGDRIVFIGLIRDVVIKDEVEQQRRRTGRSAEDIRASLDSPEKTTKATIIAEDGEGIEVHVYIHRFLYPDLASELAEVTPNTAIHVFGRARDGHGPAVQAEDVSLIELEDL</sequence>
<dbReference type="GeneID" id="65115798"/>
<feature type="region of interest" description="Disordered" evidence="5">
    <location>
        <begin position="1014"/>
        <end position="1034"/>
    </location>
</feature>
<dbReference type="InterPro" id="IPR004013">
    <property type="entry name" value="PHP_dom"/>
</dbReference>
<organism evidence="7 8">
    <name type="scientific">Gordonia phage Skysand</name>
    <dbReference type="NCBI Taxonomy" id="2301559"/>
    <lineage>
        <taxon>Viruses</taxon>
        <taxon>Duplodnaviria</taxon>
        <taxon>Heunggongvirae</taxon>
        <taxon>Uroviricota</taxon>
        <taxon>Caudoviricetes</taxon>
        <taxon>Zierdtviridae</taxon>
        <taxon>Emilbogenvirinae</taxon>
        <taxon>Skysandvirus</taxon>
        <taxon>Skysandvirus skysand</taxon>
    </lineage>
</organism>
<evidence type="ECO:0000313" key="7">
    <source>
        <dbReference type="EMBL" id="AXQ62094.1"/>
    </source>
</evidence>
<dbReference type="RefSeq" id="YP_010098129.1">
    <property type="nucleotide sequence ID" value="NC_055764.1"/>
</dbReference>
<dbReference type="GO" id="GO:0008408">
    <property type="term" value="F:3'-5' exonuclease activity"/>
    <property type="evidence" value="ECO:0007669"/>
    <property type="project" value="InterPro"/>
</dbReference>
<keyword evidence="2" id="KW-0548">Nucleotidyltransferase</keyword>
<evidence type="ECO:0000256" key="4">
    <source>
        <dbReference type="ARBA" id="ARBA00022932"/>
    </source>
</evidence>
<dbReference type="GO" id="GO:0003887">
    <property type="term" value="F:DNA-directed DNA polymerase activity"/>
    <property type="evidence" value="ECO:0007669"/>
    <property type="project" value="UniProtKB-KW"/>
</dbReference>
<dbReference type="Pfam" id="PF02811">
    <property type="entry name" value="PHP"/>
    <property type="match status" value="1"/>
</dbReference>
<keyword evidence="3" id="KW-0235">DNA replication</keyword>
<dbReference type="Gene3D" id="3.20.20.140">
    <property type="entry name" value="Metal-dependent hydrolases"/>
    <property type="match status" value="1"/>
</dbReference>
<keyword evidence="8" id="KW-1185">Reference proteome</keyword>
<dbReference type="Pfam" id="PF17657">
    <property type="entry name" value="DNA_pol3_finger"/>
    <property type="match status" value="1"/>
</dbReference>
<dbReference type="GO" id="GO:0006260">
    <property type="term" value="P:DNA replication"/>
    <property type="evidence" value="ECO:0007669"/>
    <property type="project" value="UniProtKB-KW"/>
</dbReference>
<evidence type="ECO:0000313" key="8">
    <source>
        <dbReference type="Proteomes" id="UP000263200"/>
    </source>
</evidence>
<dbReference type="PANTHER" id="PTHR32294">
    <property type="entry name" value="DNA POLYMERASE III SUBUNIT ALPHA"/>
    <property type="match status" value="1"/>
</dbReference>
<evidence type="ECO:0000256" key="1">
    <source>
        <dbReference type="ARBA" id="ARBA00022679"/>
    </source>
</evidence>
<dbReference type="NCBIfam" id="TIGR00594">
    <property type="entry name" value="polc"/>
    <property type="match status" value="1"/>
</dbReference>
<dbReference type="InterPro" id="IPR003141">
    <property type="entry name" value="Pol/His_phosphatase_N"/>
</dbReference>
<dbReference type="InterPro" id="IPR016195">
    <property type="entry name" value="Pol/histidinol_Pase-like"/>
</dbReference>
<dbReference type="Proteomes" id="UP000263200">
    <property type="component" value="Segment"/>
</dbReference>
<name>A0A385DRS8_9CAUD</name>
<reference evidence="7 8" key="1">
    <citation type="submission" date="2018-07" db="EMBL/GenBank/DDBJ databases">
        <authorList>
            <person name="Paudel S."/>
            <person name="Allison O."/>
            <person name="Bailey A.D."/>
            <person name="Brown D.S."/>
            <person name="Bonilla M.E."/>
            <person name="Bonilla Y.V."/>
            <person name="Cates D."/>
            <person name="Carrothers E.I."/>
            <person name="Chibueze J."/>
            <person name="Davis M.L."/>
            <person name="DelaEspriella B.L."/>
            <person name="Draper A."/>
            <person name="Fleury J.A."/>
            <person name="Guzman S."/>
            <person name="Hibbitts D."/>
            <person name="Johnson I.J."/>
            <person name="Liu A."/>
            <person name="McGeady S.J."/>
            <person name="Nelson T.K."/>
            <person name="Parrish M.E."/>
            <person name="Pete A.B."/>
            <person name="Reed J."/>
            <person name="Burgos S.B."/>
            <person name="Summer D.S."/>
            <person name="Washington A.O."/>
            <person name="Belay S."/>
            <person name="Gibbs K.A."/>
            <person name="Guillen V.E."/>
            <person name="Modlin S.E."/>
            <person name="Buchser W.J."/>
            <person name="Forsyth M.H."/>
            <person name="Saha M.S."/>
            <person name="Butela K.A."/>
            <person name="Garlena R.A."/>
            <person name="Russell D.A."/>
            <person name="Pope W.H."/>
            <person name="Jacobs-Sera D."/>
            <person name="Hatfull G.F."/>
        </authorList>
    </citation>
    <scope>NUCLEOTIDE SEQUENCE [LARGE SCALE GENOMIC DNA]</scope>
</reference>
<evidence type="ECO:0000256" key="5">
    <source>
        <dbReference type="SAM" id="MobiDB-lite"/>
    </source>
</evidence>
<evidence type="ECO:0000256" key="2">
    <source>
        <dbReference type="ARBA" id="ARBA00022695"/>
    </source>
</evidence>
<evidence type="ECO:0000256" key="3">
    <source>
        <dbReference type="ARBA" id="ARBA00022705"/>
    </source>
</evidence>
<dbReference type="EMBL" id="MH669013">
    <property type="protein sequence ID" value="AXQ62094.1"/>
    <property type="molecule type" value="Genomic_DNA"/>
</dbReference>
<evidence type="ECO:0000259" key="6">
    <source>
        <dbReference type="SMART" id="SM00481"/>
    </source>
</evidence>
<dbReference type="KEGG" id="vg:65115798"/>
<dbReference type="SMART" id="SM00481">
    <property type="entry name" value="POLIIIAc"/>
    <property type="match status" value="1"/>
</dbReference>
<dbReference type="SUPFAM" id="SSF89550">
    <property type="entry name" value="PHP domain-like"/>
    <property type="match status" value="1"/>
</dbReference>
<gene>
    <name evidence="7" type="primary">61</name>
    <name evidence="7" type="ORF">SEA_SKYSAND_61</name>
</gene>
<dbReference type="InterPro" id="IPR004805">
    <property type="entry name" value="DnaE2/DnaE/PolC"/>
</dbReference>
<keyword evidence="4" id="KW-0239">DNA-directed DNA polymerase</keyword>
<feature type="domain" description="Polymerase/histidinol phosphatase N-terminal" evidence="6">
    <location>
        <begin position="4"/>
        <end position="71"/>
    </location>
</feature>
<keyword evidence="1" id="KW-0808">Transferase</keyword>
<protein>
    <submittedName>
        <fullName evidence="7">DnaE-like DNA polymerase III</fullName>
    </submittedName>
</protein>
<accession>A0A385DRS8</accession>
<proteinExistence type="predicted"/>
<dbReference type="InterPro" id="IPR011708">
    <property type="entry name" value="DNA_pol3_alpha_NTPase_dom"/>
</dbReference>
<dbReference type="Pfam" id="PF07733">
    <property type="entry name" value="DNA_pol3_alpha"/>
    <property type="match status" value="1"/>
</dbReference>